<name>A0A4Q5E0V0_BACUN</name>
<feature type="domain" description="DUF4326" evidence="1">
    <location>
        <begin position="5"/>
        <end position="90"/>
    </location>
</feature>
<reference evidence="2 3" key="1">
    <citation type="journal article" date="2019" name="Nat. Med.">
        <title>A library of human gut bacterial isolates paired with longitudinal multiomics data enables mechanistic microbiome research.</title>
        <authorList>
            <person name="Poyet M."/>
            <person name="Groussin M."/>
            <person name="Gibbons S.M."/>
            <person name="Avila-Pacheco J."/>
            <person name="Jiang X."/>
            <person name="Kearney S.M."/>
            <person name="Perrotta A.R."/>
            <person name="Berdy B."/>
            <person name="Zhao S."/>
            <person name="Lieberman T.D."/>
            <person name="Swanson P.K."/>
            <person name="Smith M."/>
            <person name="Roesemann S."/>
            <person name="Alexander J.E."/>
            <person name="Rich S.A."/>
            <person name="Livny J."/>
            <person name="Vlamakis H."/>
            <person name="Clish C."/>
            <person name="Bullock K."/>
            <person name="Deik A."/>
            <person name="Scott J."/>
            <person name="Pierce K.A."/>
            <person name="Xavier R.J."/>
            <person name="Alm E.J."/>
        </authorList>
    </citation>
    <scope>NUCLEOTIDE SEQUENCE [LARGE SCALE GENOMIC DNA]</scope>
    <source>
        <strain evidence="2 3">BIOML-A6</strain>
    </source>
</reference>
<gene>
    <name evidence="2" type="ORF">GAP41_17725</name>
</gene>
<proteinExistence type="predicted"/>
<organism evidence="2 3">
    <name type="scientific">Bacteroides uniformis</name>
    <dbReference type="NCBI Taxonomy" id="820"/>
    <lineage>
        <taxon>Bacteria</taxon>
        <taxon>Pseudomonadati</taxon>
        <taxon>Bacteroidota</taxon>
        <taxon>Bacteroidia</taxon>
        <taxon>Bacteroidales</taxon>
        <taxon>Bacteroidaceae</taxon>
        <taxon>Bacteroides</taxon>
    </lineage>
</organism>
<dbReference type="Pfam" id="PF14216">
    <property type="entry name" value="DUF4326"/>
    <property type="match status" value="1"/>
</dbReference>
<protein>
    <submittedName>
        <fullName evidence="2">DUF4326 domain-containing protein</fullName>
    </submittedName>
</protein>
<accession>A0A4Q5E0V0</accession>
<dbReference type="InterPro" id="IPR025475">
    <property type="entry name" value="DUF4326"/>
</dbReference>
<dbReference type="Proteomes" id="UP000431575">
    <property type="component" value="Unassembled WGS sequence"/>
</dbReference>
<dbReference type="RefSeq" id="WP_130081694.1">
    <property type="nucleotide sequence ID" value="NZ_RCXX01000020.1"/>
</dbReference>
<dbReference type="AlphaFoldDB" id="A0A4Q5E0V0"/>
<comment type="caution">
    <text evidence="2">The sequence shown here is derived from an EMBL/GenBank/DDBJ whole genome shotgun (WGS) entry which is preliminary data.</text>
</comment>
<evidence type="ECO:0000313" key="2">
    <source>
        <dbReference type="EMBL" id="KAB4238550.1"/>
    </source>
</evidence>
<sequence length="177" mass="20299">MGKTRVVNIRKESCDVYIGRAGHGKDGYFGNPFRLDAEMARGGTLESYRKYFYHRLSTDEEFRGRIGELRGKTLGCFCKPNPCHGDVIKEYLDRMEGRTDETGIEKTYWKGVAYPVREIQAGNGIFRVSVESLRDELANDMRNDVYEAMEASEELDGYCTDEELCTLTDTALYEMYC</sequence>
<evidence type="ECO:0000259" key="1">
    <source>
        <dbReference type="Pfam" id="PF14216"/>
    </source>
</evidence>
<dbReference type="EMBL" id="WCTM01000013">
    <property type="protein sequence ID" value="KAB4238550.1"/>
    <property type="molecule type" value="Genomic_DNA"/>
</dbReference>
<evidence type="ECO:0000313" key="3">
    <source>
        <dbReference type="Proteomes" id="UP000431575"/>
    </source>
</evidence>